<keyword evidence="1" id="KW-0732">Signal</keyword>
<feature type="signal peptide" evidence="1">
    <location>
        <begin position="1"/>
        <end position="27"/>
    </location>
</feature>
<feature type="chain" id="PRO_5036839188" evidence="1">
    <location>
        <begin position="28"/>
        <end position="149"/>
    </location>
</feature>
<dbReference type="EMBL" id="JABZGR010000021">
    <property type="protein sequence ID" value="MBF0970742.1"/>
    <property type="molecule type" value="Genomic_DNA"/>
</dbReference>
<name>A0A929RWS0_9BACT</name>
<dbReference type="AlphaFoldDB" id="A0A929RWS0"/>
<gene>
    <name evidence="2" type="ORF">HXK21_06845</name>
</gene>
<protein>
    <submittedName>
        <fullName evidence="2">Uncharacterized protein</fullName>
    </submittedName>
</protein>
<proteinExistence type="predicted"/>
<accession>A0A929RWS0</accession>
<dbReference type="Proteomes" id="UP000704068">
    <property type="component" value="Unassembled WGS sequence"/>
</dbReference>
<comment type="caution">
    <text evidence="2">The sequence shown here is derived from an EMBL/GenBank/DDBJ whole genome shotgun (WGS) entry which is preliminary data.</text>
</comment>
<organism evidence="2 3">
    <name type="scientific">Alloprevotella tannerae</name>
    <dbReference type="NCBI Taxonomy" id="76122"/>
    <lineage>
        <taxon>Bacteria</taxon>
        <taxon>Pseudomonadati</taxon>
        <taxon>Bacteroidota</taxon>
        <taxon>Bacteroidia</taxon>
        <taxon>Bacteroidales</taxon>
        <taxon>Prevotellaceae</taxon>
        <taxon>Alloprevotella</taxon>
    </lineage>
</organism>
<dbReference type="PROSITE" id="PS51257">
    <property type="entry name" value="PROKAR_LIPOPROTEIN"/>
    <property type="match status" value="1"/>
</dbReference>
<sequence length="149" mass="17373">MKRIASTSRLLCSLLLLCPLLFFSSCEEDVWSQRNPLRETAWRVINIEEQHAGNCPFRIGDLLVFGSTSSEFYIETFSGRQYGFWNLRGDRLTLSFDPSNRNNSISIYITQRSFDVLAFDCVDNLYNQRYRILVQLYRQSGFSLSEAKK</sequence>
<evidence type="ECO:0000313" key="3">
    <source>
        <dbReference type="Proteomes" id="UP000704068"/>
    </source>
</evidence>
<reference evidence="2" key="1">
    <citation type="submission" date="2020-04" db="EMBL/GenBank/DDBJ databases">
        <title>Deep metagenomics examines the oral microbiome during advanced dental caries in children, revealing novel taxa and co-occurrences with host molecules.</title>
        <authorList>
            <person name="Baker J.L."/>
            <person name="Morton J.T."/>
            <person name="Dinis M."/>
            <person name="Alvarez R."/>
            <person name="Tran N.C."/>
            <person name="Knight R."/>
            <person name="Edlund A."/>
        </authorList>
    </citation>
    <scope>NUCLEOTIDE SEQUENCE</scope>
    <source>
        <strain evidence="2">JCVI_34_bin.1</strain>
    </source>
</reference>
<dbReference type="RefSeq" id="WP_303764371.1">
    <property type="nucleotide sequence ID" value="NZ_JABZGR010000021.1"/>
</dbReference>
<evidence type="ECO:0000256" key="1">
    <source>
        <dbReference type="SAM" id="SignalP"/>
    </source>
</evidence>
<evidence type="ECO:0000313" key="2">
    <source>
        <dbReference type="EMBL" id="MBF0970742.1"/>
    </source>
</evidence>